<evidence type="ECO:0000256" key="3">
    <source>
        <dbReference type="RuleBase" id="RU000363"/>
    </source>
</evidence>
<reference evidence="4" key="1">
    <citation type="journal article" date="2011" name="Environ. Microbiol.">
        <title>Time-series analyses of Monterey Bay coastal microbial picoplankton using a 'genome proxy' microarray.</title>
        <authorList>
            <person name="Rich V.I."/>
            <person name="Pham V.D."/>
            <person name="Eppley J."/>
            <person name="Shi Y."/>
            <person name="DeLong E.F."/>
        </authorList>
    </citation>
    <scope>NUCLEOTIDE SEQUENCE</scope>
</reference>
<dbReference type="SUPFAM" id="SSF51735">
    <property type="entry name" value="NAD(P)-binding Rossmann-fold domains"/>
    <property type="match status" value="1"/>
</dbReference>
<dbReference type="Pfam" id="PF00106">
    <property type="entry name" value="adh_short"/>
    <property type="match status" value="1"/>
</dbReference>
<dbReference type="GO" id="GO:0016491">
    <property type="term" value="F:oxidoreductase activity"/>
    <property type="evidence" value="ECO:0007669"/>
    <property type="project" value="UniProtKB-KW"/>
</dbReference>
<dbReference type="PANTHER" id="PTHR42901">
    <property type="entry name" value="ALCOHOL DEHYDROGENASE"/>
    <property type="match status" value="1"/>
</dbReference>
<dbReference type="PANTHER" id="PTHR42901:SF1">
    <property type="entry name" value="ALCOHOL DEHYDROGENASE"/>
    <property type="match status" value="1"/>
</dbReference>
<dbReference type="AlphaFoldDB" id="E0XRE0"/>
<organism evidence="4">
    <name type="scientific">uncultured Sphingobacteriales bacterium HF0010_19H17</name>
    <dbReference type="NCBI Taxonomy" id="710990"/>
    <lineage>
        <taxon>Bacteria</taxon>
        <taxon>Pseudomonadati</taxon>
        <taxon>Bacteroidota</taxon>
        <taxon>Sphingobacteriia</taxon>
        <taxon>Sphingobacteriales</taxon>
        <taxon>environmental samples</taxon>
    </lineage>
</organism>
<dbReference type="InterPro" id="IPR036291">
    <property type="entry name" value="NAD(P)-bd_dom_sf"/>
</dbReference>
<keyword evidence="2" id="KW-0560">Oxidoreductase</keyword>
<name>E0XRE0_9SPHI</name>
<sequence length="235" mass="25626">MAKKVIVTGASRGIGFELVQKYVEAGHEIIALSRNSDRLEQLKEACLQLNPQAQVHIFSFDLAKEDIAAQLMPFVESCFQNVDILINNAGALIAKPFTEISAEELQRIYHVNVLSVFKLTQELIPKFSNNAHIVNISSVGGIQGSVKFSGLSAYSSSKAALVALTECLAEEYKETDLAFNCLALGAVQTEMLEEAFPGYQAPTSAKDMAAYIFDFSMSGQNFYKGKVLNVSKSTP</sequence>
<proteinExistence type="inferred from homology"/>
<evidence type="ECO:0000313" key="4">
    <source>
        <dbReference type="EMBL" id="ADI16981.1"/>
    </source>
</evidence>
<dbReference type="PRINTS" id="PR00081">
    <property type="entry name" value="GDHRDH"/>
</dbReference>
<dbReference type="PRINTS" id="PR00080">
    <property type="entry name" value="SDRFAMILY"/>
</dbReference>
<dbReference type="EMBL" id="GU474851">
    <property type="protein sequence ID" value="ADI16981.1"/>
    <property type="molecule type" value="Genomic_DNA"/>
</dbReference>
<dbReference type="Gene3D" id="3.40.50.720">
    <property type="entry name" value="NAD(P)-binding Rossmann-like Domain"/>
    <property type="match status" value="1"/>
</dbReference>
<dbReference type="InterPro" id="IPR002347">
    <property type="entry name" value="SDR_fam"/>
</dbReference>
<comment type="similarity">
    <text evidence="1 3">Belongs to the short-chain dehydrogenases/reductases (SDR) family.</text>
</comment>
<evidence type="ECO:0000256" key="2">
    <source>
        <dbReference type="ARBA" id="ARBA00023002"/>
    </source>
</evidence>
<evidence type="ECO:0000256" key="1">
    <source>
        <dbReference type="ARBA" id="ARBA00006484"/>
    </source>
</evidence>
<accession>E0XRE0</accession>
<protein>
    <submittedName>
        <fullName evidence="4">8 dehydrogenases with different specificities (Related to short-chain alcohol dehydrogenases)</fullName>
    </submittedName>
</protein>
<dbReference type="CDD" id="cd05233">
    <property type="entry name" value="SDR_c"/>
    <property type="match status" value="1"/>
</dbReference>